<proteinExistence type="predicted"/>
<accession>A0A0N4XHZ1</accession>
<sequence length="179" mass="19725">MCNVSAETLKMHRTSLANRLLKQFPAVFSSELGCCTKSKAKLVLKPNSKPIFRKARPVPYAALPRPSPEIDRLVAAEVLSPVDHAEWAAPVVAVQKKNGSIRLCADFSTGLNDALDQHQYPLPMPDDIFTKLNGGRYFSQLDLAEAYLQLKAAPTCRCCKSDRLKFSLCGLPSDAYVET</sequence>
<dbReference type="EMBL" id="UYSL01002240">
    <property type="protein sequence ID" value="VDL65732.1"/>
    <property type="molecule type" value="Genomic_DNA"/>
</dbReference>
<dbReference type="WBParaSite" id="NBR_0000214301-mRNA-1">
    <property type="protein sequence ID" value="NBR_0000214301-mRNA-1"/>
    <property type="gene ID" value="NBR_0000214301"/>
</dbReference>
<keyword evidence="2" id="KW-1185">Reference proteome</keyword>
<organism evidence="3">
    <name type="scientific">Nippostrongylus brasiliensis</name>
    <name type="common">Rat hookworm</name>
    <dbReference type="NCBI Taxonomy" id="27835"/>
    <lineage>
        <taxon>Eukaryota</taxon>
        <taxon>Metazoa</taxon>
        <taxon>Ecdysozoa</taxon>
        <taxon>Nematoda</taxon>
        <taxon>Chromadorea</taxon>
        <taxon>Rhabditida</taxon>
        <taxon>Rhabditina</taxon>
        <taxon>Rhabditomorpha</taxon>
        <taxon>Strongyloidea</taxon>
        <taxon>Heligmosomidae</taxon>
        <taxon>Nippostrongylus</taxon>
    </lineage>
</organism>
<dbReference type="PANTHER" id="PTHR37984">
    <property type="entry name" value="PROTEIN CBG26694"/>
    <property type="match status" value="1"/>
</dbReference>
<dbReference type="InterPro" id="IPR050951">
    <property type="entry name" value="Retrovirus_Pol_polyprotein"/>
</dbReference>
<evidence type="ECO:0000313" key="1">
    <source>
        <dbReference type="EMBL" id="VDL65732.1"/>
    </source>
</evidence>
<dbReference type="InterPro" id="IPR043128">
    <property type="entry name" value="Rev_trsase/Diguanyl_cyclase"/>
</dbReference>
<reference evidence="1 2" key="2">
    <citation type="submission" date="2018-11" db="EMBL/GenBank/DDBJ databases">
        <authorList>
            <consortium name="Pathogen Informatics"/>
        </authorList>
    </citation>
    <scope>NUCLEOTIDE SEQUENCE [LARGE SCALE GENOMIC DNA]</scope>
</reference>
<dbReference type="AlphaFoldDB" id="A0A0N4XHZ1"/>
<dbReference type="OMA" id="WDEGAHI"/>
<evidence type="ECO:0000313" key="2">
    <source>
        <dbReference type="Proteomes" id="UP000271162"/>
    </source>
</evidence>
<dbReference type="InterPro" id="IPR043502">
    <property type="entry name" value="DNA/RNA_pol_sf"/>
</dbReference>
<dbReference type="Gene3D" id="3.10.10.10">
    <property type="entry name" value="HIV Type 1 Reverse Transcriptase, subunit A, domain 1"/>
    <property type="match status" value="1"/>
</dbReference>
<dbReference type="STRING" id="27835.A0A0N4XHZ1"/>
<dbReference type="PANTHER" id="PTHR37984:SF5">
    <property type="entry name" value="PROTEIN NYNRIN-LIKE"/>
    <property type="match status" value="1"/>
</dbReference>
<reference evidence="3" key="1">
    <citation type="submission" date="2017-02" db="UniProtKB">
        <authorList>
            <consortium name="WormBaseParasite"/>
        </authorList>
    </citation>
    <scope>IDENTIFICATION</scope>
</reference>
<evidence type="ECO:0000313" key="3">
    <source>
        <dbReference type="WBParaSite" id="NBR_0000214301-mRNA-1"/>
    </source>
</evidence>
<name>A0A0N4XHZ1_NIPBR</name>
<dbReference type="SUPFAM" id="SSF56672">
    <property type="entry name" value="DNA/RNA polymerases"/>
    <property type="match status" value="1"/>
</dbReference>
<dbReference type="Proteomes" id="UP000271162">
    <property type="component" value="Unassembled WGS sequence"/>
</dbReference>
<protein>
    <submittedName>
        <fullName evidence="3">Reverse transcriptase domain-containing protein</fullName>
    </submittedName>
</protein>
<gene>
    <name evidence="1" type="ORF">NBR_LOCUS2143</name>
</gene>
<dbReference type="Gene3D" id="3.30.70.270">
    <property type="match status" value="1"/>
</dbReference>